<proteinExistence type="predicted"/>
<evidence type="ECO:0000256" key="1">
    <source>
        <dbReference type="SAM" id="Phobius"/>
    </source>
</evidence>
<keyword evidence="3" id="KW-1185">Reference proteome</keyword>
<comment type="caution">
    <text evidence="2">The sequence shown here is derived from an EMBL/GenBank/DDBJ whole genome shotgun (WGS) entry which is preliminary data.</text>
</comment>
<organism evidence="2 3">
    <name type="scientific">candidate division MSBL1 archaeon SCGC-AAA259E19</name>
    <dbReference type="NCBI Taxonomy" id="1698264"/>
    <lineage>
        <taxon>Archaea</taxon>
        <taxon>Methanobacteriati</taxon>
        <taxon>Methanobacteriota</taxon>
        <taxon>candidate division MSBL1</taxon>
    </lineage>
</organism>
<dbReference type="AlphaFoldDB" id="A0A133UH86"/>
<accession>A0A133UH86</accession>
<gene>
    <name evidence="2" type="ORF">AKJ65_06145</name>
</gene>
<feature type="transmembrane region" description="Helical" evidence="1">
    <location>
        <begin position="46"/>
        <end position="65"/>
    </location>
</feature>
<protein>
    <submittedName>
        <fullName evidence="2">Uncharacterized protein</fullName>
    </submittedName>
</protein>
<evidence type="ECO:0000313" key="3">
    <source>
        <dbReference type="Proteomes" id="UP000070284"/>
    </source>
</evidence>
<dbReference type="EMBL" id="LHXO01000105">
    <property type="protein sequence ID" value="KXA93583.1"/>
    <property type="molecule type" value="Genomic_DNA"/>
</dbReference>
<keyword evidence="1" id="KW-0812">Transmembrane</keyword>
<sequence length="169" mass="19196">MIIRLGIGKYKRIKMSEDGKNLDVFLKLAKNKLEDTVREFVSLREYMGILIAADSMAAVLIGIIFQQDLLGLQIALVSAGIILVGISIAFSLKVISHTNEYLRLESEDIRKGYKKGKLNKEDVSEELLAAAEYNDEWLSRLKPYVRTARWITISCIFVLLFVLSWLLLT</sequence>
<keyword evidence="1" id="KW-0472">Membrane</keyword>
<evidence type="ECO:0000313" key="2">
    <source>
        <dbReference type="EMBL" id="KXA93583.1"/>
    </source>
</evidence>
<reference evidence="2 3" key="1">
    <citation type="journal article" date="2016" name="Sci. Rep.">
        <title>Metabolic traits of an uncultured archaeal lineage -MSBL1- from brine pools of the Red Sea.</title>
        <authorList>
            <person name="Mwirichia R."/>
            <person name="Alam I."/>
            <person name="Rashid M."/>
            <person name="Vinu M."/>
            <person name="Ba-Alawi W."/>
            <person name="Anthony Kamau A."/>
            <person name="Kamanda Ngugi D."/>
            <person name="Goker M."/>
            <person name="Klenk H.P."/>
            <person name="Bajic V."/>
            <person name="Stingl U."/>
        </authorList>
    </citation>
    <scope>NUCLEOTIDE SEQUENCE [LARGE SCALE GENOMIC DNA]</scope>
    <source>
        <strain evidence="2">SCGC-AAA259E19</strain>
    </source>
</reference>
<keyword evidence="1" id="KW-1133">Transmembrane helix</keyword>
<feature type="transmembrane region" description="Helical" evidence="1">
    <location>
        <begin position="150"/>
        <end position="168"/>
    </location>
</feature>
<dbReference type="Proteomes" id="UP000070284">
    <property type="component" value="Unassembled WGS sequence"/>
</dbReference>
<name>A0A133UH86_9EURY</name>
<feature type="transmembrane region" description="Helical" evidence="1">
    <location>
        <begin position="71"/>
        <end position="95"/>
    </location>
</feature>